<dbReference type="Proteomes" id="UP000316621">
    <property type="component" value="Chromosome 5"/>
</dbReference>
<organism evidence="1 2">
    <name type="scientific">Papaver somniferum</name>
    <name type="common">Opium poppy</name>
    <dbReference type="NCBI Taxonomy" id="3469"/>
    <lineage>
        <taxon>Eukaryota</taxon>
        <taxon>Viridiplantae</taxon>
        <taxon>Streptophyta</taxon>
        <taxon>Embryophyta</taxon>
        <taxon>Tracheophyta</taxon>
        <taxon>Spermatophyta</taxon>
        <taxon>Magnoliopsida</taxon>
        <taxon>Ranunculales</taxon>
        <taxon>Papaveraceae</taxon>
        <taxon>Papaveroideae</taxon>
        <taxon>Papaver</taxon>
    </lineage>
</organism>
<dbReference type="EMBL" id="CM010719">
    <property type="protein sequence ID" value="RZC62601.1"/>
    <property type="molecule type" value="Genomic_DNA"/>
</dbReference>
<gene>
    <name evidence="1" type="ORF">C5167_024349</name>
</gene>
<reference evidence="1 2" key="1">
    <citation type="journal article" date="2018" name="Science">
        <title>The opium poppy genome and morphinan production.</title>
        <authorList>
            <person name="Guo L."/>
            <person name="Winzer T."/>
            <person name="Yang X."/>
            <person name="Li Y."/>
            <person name="Ning Z."/>
            <person name="He Z."/>
            <person name="Teodor R."/>
            <person name="Lu Y."/>
            <person name="Bowser T.A."/>
            <person name="Graham I.A."/>
            <person name="Ye K."/>
        </authorList>
    </citation>
    <scope>NUCLEOTIDE SEQUENCE [LARGE SCALE GENOMIC DNA]</scope>
    <source>
        <strain evidence="2">cv. HN1</strain>
        <tissue evidence="1">Leaves</tissue>
    </source>
</reference>
<name>A0A4Y7JRM6_PAPSO</name>
<protein>
    <submittedName>
        <fullName evidence="1">Uncharacterized protein</fullName>
    </submittedName>
</protein>
<sequence>MGYLKRNNMSSLINLGVYDMIVVSRDMRRSSHANLVRASSLLLRRLDSTEFQKVKIVSCLYLIYCEAILLKETQPDGVAIRWNVEGKKNKKSHNTNAS</sequence>
<evidence type="ECO:0000313" key="1">
    <source>
        <dbReference type="EMBL" id="RZC62601.1"/>
    </source>
</evidence>
<accession>A0A4Y7JRM6</accession>
<keyword evidence="2" id="KW-1185">Reference proteome</keyword>
<proteinExistence type="predicted"/>
<dbReference type="AlphaFoldDB" id="A0A4Y7JRM6"/>
<evidence type="ECO:0000313" key="2">
    <source>
        <dbReference type="Proteomes" id="UP000316621"/>
    </source>
</evidence>
<dbReference type="Gramene" id="RZC62601">
    <property type="protein sequence ID" value="RZC62601"/>
    <property type="gene ID" value="C5167_024349"/>
</dbReference>